<comment type="caution">
    <text evidence="1">The sequence shown here is derived from an EMBL/GenBank/DDBJ whole genome shotgun (WGS) entry which is preliminary data.</text>
</comment>
<gene>
    <name evidence="1" type="ORF">LPT13_05750</name>
</gene>
<dbReference type="RefSeq" id="WP_242164508.1">
    <property type="nucleotide sequence ID" value="NZ_JAJMLW010000002.1"/>
</dbReference>
<protein>
    <submittedName>
        <fullName evidence="1">Uncharacterized protein</fullName>
    </submittedName>
</protein>
<evidence type="ECO:0000313" key="2">
    <source>
        <dbReference type="Proteomes" id="UP001430755"/>
    </source>
</evidence>
<sequence length="72" mass="7961">MGETLTDEQARERLARFEAVLAGLVDEQERTAAELERLRAAGRTRTATYQQLAGRKLALRTAASLFEAQGLL</sequence>
<dbReference type="EMBL" id="JAJMLW010000002">
    <property type="protein sequence ID" value="MCI2241857.1"/>
    <property type="molecule type" value="Genomic_DNA"/>
</dbReference>
<reference evidence="1" key="1">
    <citation type="submission" date="2021-11" db="EMBL/GenBank/DDBJ databases">
        <title>A Novel Adlercreutzia Species, isolated from a Allomyrina dichotoma larva feces.</title>
        <authorList>
            <person name="Suh M.K."/>
        </authorList>
    </citation>
    <scope>NUCLEOTIDE SEQUENCE</scope>
    <source>
        <strain evidence="1">JBNU-10</strain>
    </source>
</reference>
<accession>A0ABS9WG66</accession>
<keyword evidence="2" id="KW-1185">Reference proteome</keyword>
<proteinExistence type="predicted"/>
<name>A0ABS9WG66_9ACTN</name>
<evidence type="ECO:0000313" key="1">
    <source>
        <dbReference type="EMBL" id="MCI2241857.1"/>
    </source>
</evidence>
<dbReference type="Proteomes" id="UP001430755">
    <property type="component" value="Unassembled WGS sequence"/>
</dbReference>
<organism evidence="1 2">
    <name type="scientific">Adlercreutzia faecimuris</name>
    <dbReference type="NCBI Taxonomy" id="2897341"/>
    <lineage>
        <taxon>Bacteria</taxon>
        <taxon>Bacillati</taxon>
        <taxon>Actinomycetota</taxon>
        <taxon>Coriobacteriia</taxon>
        <taxon>Eggerthellales</taxon>
        <taxon>Eggerthellaceae</taxon>
        <taxon>Adlercreutzia</taxon>
    </lineage>
</organism>